<comment type="caution">
    <text evidence="6">The sequence shown here is derived from an EMBL/GenBank/DDBJ whole genome shotgun (WGS) entry which is preliminary data.</text>
</comment>
<dbReference type="InterPro" id="IPR006143">
    <property type="entry name" value="RND_pump_MFP"/>
</dbReference>
<dbReference type="InterPro" id="IPR058636">
    <property type="entry name" value="Beta-barrel_YknX"/>
</dbReference>
<evidence type="ECO:0000259" key="5">
    <source>
        <dbReference type="Pfam" id="PF25990"/>
    </source>
</evidence>
<dbReference type="PANTHER" id="PTHR32347">
    <property type="entry name" value="EFFLUX SYSTEM COMPONENT YKNX-RELATED"/>
    <property type="match status" value="1"/>
</dbReference>
<dbReference type="AlphaFoldDB" id="A0A9D6LND0"/>
<accession>A0A9D6LND0</accession>
<feature type="transmembrane region" description="Helical" evidence="4">
    <location>
        <begin position="9"/>
        <end position="27"/>
    </location>
</feature>
<dbReference type="Proteomes" id="UP000808388">
    <property type="component" value="Unassembled WGS sequence"/>
</dbReference>
<dbReference type="PANTHER" id="PTHR32347:SF23">
    <property type="entry name" value="BLL5650 PROTEIN"/>
    <property type="match status" value="1"/>
</dbReference>
<dbReference type="Gene3D" id="2.40.420.20">
    <property type="match status" value="1"/>
</dbReference>
<proteinExistence type="inferred from homology"/>
<dbReference type="Gene3D" id="2.40.30.170">
    <property type="match status" value="1"/>
</dbReference>
<dbReference type="InterPro" id="IPR050465">
    <property type="entry name" value="UPF0194_transport"/>
</dbReference>
<comment type="subcellular location">
    <subcellularLocation>
        <location evidence="1">Cell envelope</location>
    </subcellularLocation>
</comment>
<evidence type="ECO:0000256" key="1">
    <source>
        <dbReference type="ARBA" id="ARBA00004196"/>
    </source>
</evidence>
<keyword evidence="4" id="KW-0472">Membrane</keyword>
<evidence type="ECO:0000313" key="7">
    <source>
        <dbReference type="Proteomes" id="UP000808388"/>
    </source>
</evidence>
<keyword evidence="4" id="KW-0812">Transmembrane</keyword>
<organism evidence="6 7">
    <name type="scientific">Candidatus Sungiibacteriota bacterium</name>
    <dbReference type="NCBI Taxonomy" id="2750080"/>
    <lineage>
        <taxon>Bacteria</taxon>
        <taxon>Candidatus Sungiibacteriota</taxon>
    </lineage>
</organism>
<dbReference type="GO" id="GO:0016020">
    <property type="term" value="C:membrane"/>
    <property type="evidence" value="ECO:0007669"/>
    <property type="project" value="InterPro"/>
</dbReference>
<evidence type="ECO:0000313" key="6">
    <source>
        <dbReference type="EMBL" id="MBI3627659.1"/>
    </source>
</evidence>
<keyword evidence="3" id="KW-0175">Coiled coil</keyword>
<protein>
    <submittedName>
        <fullName evidence="6">Efflux RND transporter periplasmic adaptor subunit</fullName>
    </submittedName>
</protein>
<sequence>MVLKLSLKTWLWILGAAVILGGGYFVFHKSAPKTELVKAKMRDVVDVVTVTGSIEPATSINLEFLSSGKVVYRPVWVGSQVSASQVLMSLDGRDINLQIQKAEAVQEGNQAKLDQLKAGATSGTVAQLENALAASYEEALVALDTALTKADKAFTILRSDVYTQTNTVRTDFQLQLDSSVAKAQNDKNAADAAEADVRSMRDVAAVSIAGPNPSGNLNVDLFFQKAPAELNAVSQSLVSSVALLRAVISPTVSQSTVSGYLTDIAGVQSELNTAMTSLTDAVAAIQSAKDALRVKIEPPRAVDLAVLEANVNSATADVAILKEQKSDLSLVAPVGGTVTALNYEIGEIARPSITAVSLISRGGFEVEANVPEVDIAKVALADRVKITFDSLPGETFDGKVTHIDPAETVVSGVTNYKIKVALEIKDNRIKSGGTANLAIETLRKPHVLTLPQFGIIERDDGTFVHKIVNGKEEEVKITTGIRSSDGYVEILSGLQEGEAVVNVGVKTH</sequence>
<evidence type="ECO:0000256" key="2">
    <source>
        <dbReference type="ARBA" id="ARBA00009477"/>
    </source>
</evidence>
<feature type="domain" description="YknX-like beta-barrel" evidence="5">
    <location>
        <begin position="364"/>
        <end position="439"/>
    </location>
</feature>
<dbReference type="GO" id="GO:0030313">
    <property type="term" value="C:cell envelope"/>
    <property type="evidence" value="ECO:0007669"/>
    <property type="project" value="UniProtKB-SubCell"/>
</dbReference>
<dbReference type="Pfam" id="PF25990">
    <property type="entry name" value="Beta-barrel_YknX"/>
    <property type="match status" value="1"/>
</dbReference>
<keyword evidence="4" id="KW-1133">Transmembrane helix</keyword>
<dbReference type="GO" id="GO:0022857">
    <property type="term" value="F:transmembrane transporter activity"/>
    <property type="evidence" value="ECO:0007669"/>
    <property type="project" value="InterPro"/>
</dbReference>
<evidence type="ECO:0000256" key="3">
    <source>
        <dbReference type="ARBA" id="ARBA00023054"/>
    </source>
</evidence>
<name>A0A9D6LND0_9BACT</name>
<comment type="similarity">
    <text evidence="2">Belongs to the membrane fusion protein (MFP) (TC 8.A.1) family.</text>
</comment>
<reference evidence="6" key="1">
    <citation type="submission" date="2020-07" db="EMBL/GenBank/DDBJ databases">
        <title>Huge and variable diversity of episymbiotic CPR bacteria and DPANN archaea in groundwater ecosystems.</title>
        <authorList>
            <person name="He C.Y."/>
            <person name="Keren R."/>
            <person name="Whittaker M."/>
            <person name="Farag I.F."/>
            <person name="Doudna J."/>
            <person name="Cate J.H.D."/>
            <person name="Banfield J.F."/>
        </authorList>
    </citation>
    <scope>NUCLEOTIDE SEQUENCE</scope>
    <source>
        <strain evidence="6">NC_groundwater_972_Pr1_S-0.2um_49_27</strain>
    </source>
</reference>
<evidence type="ECO:0000256" key="4">
    <source>
        <dbReference type="SAM" id="Phobius"/>
    </source>
</evidence>
<gene>
    <name evidence="6" type="ORF">HY220_02850</name>
</gene>
<dbReference type="NCBIfam" id="TIGR01730">
    <property type="entry name" value="RND_mfp"/>
    <property type="match status" value="1"/>
</dbReference>
<dbReference type="EMBL" id="JACQCQ010000009">
    <property type="protein sequence ID" value="MBI3627659.1"/>
    <property type="molecule type" value="Genomic_DNA"/>
</dbReference>
<dbReference type="Gene3D" id="2.40.50.100">
    <property type="match status" value="1"/>
</dbReference>